<sequence length="450" mass="50635">MSNRDSCKNVVLISLDDSVAYWRYKTAFREELITPNLDRICAESTVFDSAYCQAPLCGPSRTSFMTGKTPHQTGVFINRDSNFTKVSPEETWSHRLKQAGFFCSSGGKIHHKYAPLARPVHRILYSDGRKSFPNDMQFVGDVARRKFGGHRGGWGTTDPQDDNTFYDAHSANSAISFFESYDDERPFYREIGFYGPHGPHYTPARFKEMYDVENFRQPESWKDGFDPDPYADAHLQKTEQLEQGDQRWWRQSVRNYFSALSHVDHHLGRVWDALKSSRHADNTLVVILSDHGFHLGNRDRFTKKTLWEQVANVPLVVHQPGVTKGTTISDPVALLDVGPTILDYTGLGGIENGMGMSLRPRIEGAGPAADRAIPTCHGDEFSIRKGNYRLIRYQDGSTQLYDVEADYWQQRNLGVGHPAHAPMLEALVACAEASGFTGLRTAARPAPKVA</sequence>
<keyword evidence="2" id="KW-0479">Metal-binding</keyword>
<dbReference type="SUPFAM" id="SSF53649">
    <property type="entry name" value="Alkaline phosphatase-like"/>
    <property type="match status" value="1"/>
</dbReference>
<evidence type="ECO:0000313" key="5">
    <source>
        <dbReference type="EMBL" id="SLN57561.1"/>
    </source>
</evidence>
<gene>
    <name evidence="5" type="primary">betC_2</name>
    <name evidence="5" type="ORF">PSA7680_03017</name>
</gene>
<evidence type="ECO:0000313" key="6">
    <source>
        <dbReference type="Proteomes" id="UP000193409"/>
    </source>
</evidence>
<evidence type="ECO:0000256" key="2">
    <source>
        <dbReference type="ARBA" id="ARBA00022723"/>
    </source>
</evidence>
<evidence type="ECO:0000256" key="3">
    <source>
        <dbReference type="ARBA" id="ARBA00022801"/>
    </source>
</evidence>
<dbReference type="InterPro" id="IPR017850">
    <property type="entry name" value="Alkaline_phosphatase_core_sf"/>
</dbReference>
<dbReference type="GO" id="GO:0046872">
    <property type="term" value="F:metal ion binding"/>
    <property type="evidence" value="ECO:0007669"/>
    <property type="project" value="UniProtKB-KW"/>
</dbReference>
<keyword evidence="3 5" id="KW-0378">Hydrolase</keyword>
<reference evidence="5 6" key="1">
    <citation type="submission" date="2017-03" db="EMBL/GenBank/DDBJ databases">
        <authorList>
            <person name="Afonso C.L."/>
            <person name="Miller P.J."/>
            <person name="Scott M.A."/>
            <person name="Spackman E."/>
            <person name="Goraichik I."/>
            <person name="Dimitrov K.M."/>
            <person name="Suarez D.L."/>
            <person name="Swayne D.E."/>
        </authorList>
    </citation>
    <scope>NUCLEOTIDE SEQUENCE [LARGE SCALE GENOMIC DNA]</scope>
    <source>
        <strain evidence="5 6">CECT 7680</strain>
    </source>
</reference>
<evidence type="ECO:0000259" key="4">
    <source>
        <dbReference type="Pfam" id="PF00884"/>
    </source>
</evidence>
<evidence type="ECO:0000256" key="1">
    <source>
        <dbReference type="ARBA" id="ARBA00008779"/>
    </source>
</evidence>
<protein>
    <submittedName>
        <fullName evidence="5">Choline-sulfatase</fullName>
        <ecNumber evidence="5">3.1.6.6</ecNumber>
    </submittedName>
</protein>
<dbReference type="RefSeq" id="WP_085869548.1">
    <property type="nucleotide sequence ID" value="NZ_FWFQ01000025.1"/>
</dbReference>
<dbReference type="AlphaFoldDB" id="A0A1Y5T7E1"/>
<dbReference type="PANTHER" id="PTHR45953">
    <property type="entry name" value="IDURONATE 2-SULFATASE"/>
    <property type="match status" value="1"/>
</dbReference>
<dbReference type="Proteomes" id="UP000193409">
    <property type="component" value="Unassembled WGS sequence"/>
</dbReference>
<dbReference type="EC" id="3.1.6.6" evidence="5"/>
<accession>A0A1Y5T7E1</accession>
<name>A0A1Y5T7E1_9RHOB</name>
<dbReference type="InterPro" id="IPR000917">
    <property type="entry name" value="Sulfatase_N"/>
</dbReference>
<dbReference type="GO" id="GO:0005737">
    <property type="term" value="C:cytoplasm"/>
    <property type="evidence" value="ECO:0007669"/>
    <property type="project" value="TreeGrafter"/>
</dbReference>
<dbReference type="OrthoDB" id="9795675at2"/>
<dbReference type="GO" id="GO:0047753">
    <property type="term" value="F:choline-sulfatase activity"/>
    <property type="evidence" value="ECO:0007669"/>
    <property type="project" value="UniProtKB-EC"/>
</dbReference>
<comment type="similarity">
    <text evidence="1">Belongs to the sulfatase family.</text>
</comment>
<dbReference type="InterPro" id="IPR024607">
    <property type="entry name" value="Sulfatase_CS"/>
</dbReference>
<dbReference type="Gene3D" id="3.40.720.10">
    <property type="entry name" value="Alkaline Phosphatase, subunit A"/>
    <property type="match status" value="1"/>
</dbReference>
<dbReference type="EMBL" id="FWFQ01000025">
    <property type="protein sequence ID" value="SLN57561.1"/>
    <property type="molecule type" value="Genomic_DNA"/>
</dbReference>
<dbReference type="PROSITE" id="PS00523">
    <property type="entry name" value="SULFATASE_1"/>
    <property type="match status" value="1"/>
</dbReference>
<dbReference type="Pfam" id="PF00884">
    <property type="entry name" value="Sulfatase"/>
    <property type="match status" value="1"/>
</dbReference>
<keyword evidence="6" id="KW-1185">Reference proteome</keyword>
<proteinExistence type="inferred from homology"/>
<dbReference type="PANTHER" id="PTHR45953:SF1">
    <property type="entry name" value="IDURONATE 2-SULFATASE"/>
    <property type="match status" value="1"/>
</dbReference>
<organism evidence="5 6">
    <name type="scientific">Pseudoruegeria aquimaris</name>
    <dbReference type="NCBI Taxonomy" id="393663"/>
    <lineage>
        <taxon>Bacteria</taxon>
        <taxon>Pseudomonadati</taxon>
        <taxon>Pseudomonadota</taxon>
        <taxon>Alphaproteobacteria</taxon>
        <taxon>Rhodobacterales</taxon>
        <taxon>Roseobacteraceae</taxon>
        <taxon>Pseudoruegeria</taxon>
    </lineage>
</organism>
<feature type="domain" description="Sulfatase N-terminal" evidence="4">
    <location>
        <begin position="8"/>
        <end position="346"/>
    </location>
</feature>